<organism evidence="3 4">
    <name type="scientific">Falsiroseomonas stagni DSM 19981</name>
    <dbReference type="NCBI Taxonomy" id="1123062"/>
    <lineage>
        <taxon>Bacteria</taxon>
        <taxon>Pseudomonadati</taxon>
        <taxon>Pseudomonadota</taxon>
        <taxon>Alphaproteobacteria</taxon>
        <taxon>Acetobacterales</taxon>
        <taxon>Roseomonadaceae</taxon>
        <taxon>Falsiroseomonas</taxon>
    </lineage>
</organism>
<reference evidence="3 4" key="1">
    <citation type="submission" date="2016-10" db="EMBL/GenBank/DDBJ databases">
        <authorList>
            <person name="de Groot N.N."/>
        </authorList>
    </citation>
    <scope>NUCLEOTIDE SEQUENCE [LARGE SCALE GENOMIC DNA]</scope>
    <source>
        <strain evidence="3 4">DSM 19981</strain>
    </source>
</reference>
<dbReference type="GO" id="GO:0005524">
    <property type="term" value="F:ATP binding"/>
    <property type="evidence" value="ECO:0007669"/>
    <property type="project" value="UniProtKB-UniRule"/>
</dbReference>
<dbReference type="SUPFAM" id="SSF56059">
    <property type="entry name" value="Glutathione synthetase ATP-binding domain-like"/>
    <property type="match status" value="1"/>
</dbReference>
<dbReference type="Pfam" id="PF02655">
    <property type="entry name" value="ATP-grasp_3"/>
    <property type="match status" value="1"/>
</dbReference>
<dbReference type="InterPro" id="IPR003806">
    <property type="entry name" value="ATP-grasp_PylC-type"/>
</dbReference>
<dbReference type="OrthoDB" id="40611at2"/>
<protein>
    <submittedName>
        <fullName evidence="3">ATP-grasp domain-containing protein</fullName>
    </submittedName>
</protein>
<dbReference type="RefSeq" id="WP_139225929.1">
    <property type="nucleotide sequence ID" value="NZ_FOSQ01000001.1"/>
</dbReference>
<keyword evidence="4" id="KW-1185">Reference proteome</keyword>
<evidence type="ECO:0000259" key="2">
    <source>
        <dbReference type="PROSITE" id="PS50975"/>
    </source>
</evidence>
<evidence type="ECO:0000313" key="3">
    <source>
        <dbReference type="EMBL" id="SFK19294.1"/>
    </source>
</evidence>
<dbReference type="PROSITE" id="PS50975">
    <property type="entry name" value="ATP_GRASP"/>
    <property type="match status" value="1"/>
</dbReference>
<proteinExistence type="predicted"/>
<dbReference type="GO" id="GO:0046872">
    <property type="term" value="F:metal ion binding"/>
    <property type="evidence" value="ECO:0007669"/>
    <property type="project" value="InterPro"/>
</dbReference>
<keyword evidence="1" id="KW-0067">ATP-binding</keyword>
<dbReference type="InterPro" id="IPR011761">
    <property type="entry name" value="ATP-grasp"/>
</dbReference>
<name>A0A1I3XI88_9PROT</name>
<gene>
    <name evidence="3" type="ORF">SAMN02745775_101344</name>
</gene>
<evidence type="ECO:0000313" key="4">
    <source>
        <dbReference type="Proteomes" id="UP000199473"/>
    </source>
</evidence>
<sequence length="376" mass="40608">MTRTVVLTLGRLPKALDLARGFASAGWRVVVAEPFARHLCGSSRDVARSIRLPPPSQGKRAYLEALAKVVRDESAELVVPVSEETMHVAHLPPLLPPGARVATMPPDRVLALHHKGSFVDAGLAYGLTVPESLPLGTPEAAGLASHSAVVVKPVHSCSGRGVRILAAGDALPAESDPHLVQRFIRGAEFSTCSLAHQGRVLGTTVYRGAQMSGSVAVSFERVDHPAIESWAARFIAASNWSGFISFDLIVDDAGTPWGIECNPRTTSGLHFFESADIARSLADPTAPPPRHRPERTLQQFWSCLTETQLSLFKGGPFRANLKRLLTTRDVCWQARDPWPLLAMPYTAWPIIRDAAKKGVPFGEVATLDVGWYEGAT</sequence>
<evidence type="ECO:0000256" key="1">
    <source>
        <dbReference type="PROSITE-ProRule" id="PRU00409"/>
    </source>
</evidence>
<dbReference type="AlphaFoldDB" id="A0A1I3XI88"/>
<dbReference type="STRING" id="1123062.SAMN02745775_101344"/>
<dbReference type="Gene3D" id="3.30.470.20">
    <property type="entry name" value="ATP-grasp fold, B domain"/>
    <property type="match status" value="1"/>
</dbReference>
<dbReference type="Proteomes" id="UP000199473">
    <property type="component" value="Unassembled WGS sequence"/>
</dbReference>
<feature type="domain" description="ATP-grasp" evidence="2">
    <location>
        <begin position="119"/>
        <end position="290"/>
    </location>
</feature>
<dbReference type="EMBL" id="FOSQ01000001">
    <property type="protein sequence ID" value="SFK19294.1"/>
    <property type="molecule type" value="Genomic_DNA"/>
</dbReference>
<accession>A0A1I3XI88</accession>
<keyword evidence="1" id="KW-0547">Nucleotide-binding</keyword>